<keyword evidence="2" id="KW-1185">Reference proteome</keyword>
<name>A0AAV0MNF0_9ROSI</name>
<evidence type="ECO:0000313" key="2">
    <source>
        <dbReference type="Proteomes" id="UP001154282"/>
    </source>
</evidence>
<gene>
    <name evidence="1" type="ORF">LITE_LOCUS29479</name>
</gene>
<accession>A0AAV0MNF0</accession>
<comment type="caution">
    <text evidence="1">The sequence shown here is derived from an EMBL/GenBank/DDBJ whole genome shotgun (WGS) entry which is preliminary data.</text>
</comment>
<reference evidence="1" key="1">
    <citation type="submission" date="2022-08" db="EMBL/GenBank/DDBJ databases">
        <authorList>
            <person name="Gutierrez-Valencia J."/>
        </authorList>
    </citation>
    <scope>NUCLEOTIDE SEQUENCE</scope>
</reference>
<feature type="non-terminal residue" evidence="1">
    <location>
        <position position="91"/>
    </location>
</feature>
<protein>
    <submittedName>
        <fullName evidence="1">Uncharacterized protein</fullName>
    </submittedName>
</protein>
<dbReference type="EMBL" id="CAMGYJ010000007">
    <property type="protein sequence ID" value="CAI0447644.1"/>
    <property type="molecule type" value="Genomic_DNA"/>
</dbReference>
<dbReference type="Proteomes" id="UP001154282">
    <property type="component" value="Unassembled WGS sequence"/>
</dbReference>
<sequence length="91" mass="10184">MKCTAVQPQGQPRPCVSYFHPKSRVLVKPWGKGTSRGVFKGQGNWQVTTGNAEERVKMIGYFPHKLGTKGESSDVFTKHHLHLQIVGLTEH</sequence>
<organism evidence="1 2">
    <name type="scientific">Linum tenue</name>
    <dbReference type="NCBI Taxonomy" id="586396"/>
    <lineage>
        <taxon>Eukaryota</taxon>
        <taxon>Viridiplantae</taxon>
        <taxon>Streptophyta</taxon>
        <taxon>Embryophyta</taxon>
        <taxon>Tracheophyta</taxon>
        <taxon>Spermatophyta</taxon>
        <taxon>Magnoliopsida</taxon>
        <taxon>eudicotyledons</taxon>
        <taxon>Gunneridae</taxon>
        <taxon>Pentapetalae</taxon>
        <taxon>rosids</taxon>
        <taxon>fabids</taxon>
        <taxon>Malpighiales</taxon>
        <taxon>Linaceae</taxon>
        <taxon>Linum</taxon>
    </lineage>
</organism>
<dbReference type="AlphaFoldDB" id="A0AAV0MNF0"/>
<evidence type="ECO:0000313" key="1">
    <source>
        <dbReference type="EMBL" id="CAI0447644.1"/>
    </source>
</evidence>
<proteinExistence type="predicted"/>